<reference evidence="3 4" key="2">
    <citation type="journal article" date="2012" name="Stand. Genomic Sci.">
        <title>Complete genome sequence of the sulfate-reducing firmicute Desulfotomaculum ruminis type strain (DL(T)).</title>
        <authorList>
            <person name="Spring S."/>
            <person name="Visser M."/>
            <person name="Lu M."/>
            <person name="Copeland A."/>
            <person name="Lapidus A."/>
            <person name="Lucas S."/>
            <person name="Cheng J.F."/>
            <person name="Han C."/>
            <person name="Tapia R."/>
            <person name="Goodwin L.A."/>
            <person name="Pitluck S."/>
            <person name="Ivanova N."/>
            <person name="Land M."/>
            <person name="Hauser L."/>
            <person name="Larimer F."/>
            <person name="Rohde M."/>
            <person name="Goker M."/>
            <person name="Detter J.C."/>
            <person name="Kyrpides N.C."/>
            <person name="Woyke T."/>
            <person name="Schaap P.J."/>
            <person name="Plugge C.M."/>
            <person name="Muyzer G."/>
            <person name="Kuever J."/>
            <person name="Pereira I.A."/>
            <person name="Parshina S.N."/>
            <person name="Bernier-Latmani R."/>
            <person name="Stams A.J."/>
            <person name="Klenk H.P."/>
        </authorList>
    </citation>
    <scope>NUCLEOTIDE SEQUENCE [LARGE SCALE GENOMIC DNA]</scope>
    <source>
        <strain evidence="4">ATCC 23193 / DSM 2154 / NCIB 8452 / DL</strain>
    </source>
</reference>
<dbReference type="OrthoDB" id="244102at2"/>
<organism evidence="3 4">
    <name type="scientific">Desulforamulus ruminis (strain ATCC 23193 / DSM 2154 / NCIMB 8452 / DL)</name>
    <name type="common">Desulfotomaculum ruminis</name>
    <dbReference type="NCBI Taxonomy" id="696281"/>
    <lineage>
        <taxon>Bacteria</taxon>
        <taxon>Bacillati</taxon>
        <taxon>Bacillota</taxon>
        <taxon>Clostridia</taxon>
        <taxon>Eubacteriales</taxon>
        <taxon>Peptococcaceae</taxon>
        <taxon>Desulforamulus</taxon>
    </lineage>
</organism>
<dbReference type="Proteomes" id="UP000009234">
    <property type="component" value="Chromosome"/>
</dbReference>
<dbReference type="eggNOG" id="COG0451">
    <property type="taxonomic scope" value="Bacteria"/>
</dbReference>
<dbReference type="EMBL" id="CP002780">
    <property type="protein sequence ID" value="AEG60225.1"/>
    <property type="molecule type" value="Genomic_DNA"/>
</dbReference>
<reference evidence="4" key="1">
    <citation type="submission" date="2011-05" db="EMBL/GenBank/DDBJ databases">
        <title>Complete sequence of Desulfotomaculum ruminis DSM 2154.</title>
        <authorList>
            <person name="Lucas S."/>
            <person name="Copeland A."/>
            <person name="Lapidus A."/>
            <person name="Cheng J.-F."/>
            <person name="Goodwin L."/>
            <person name="Pitluck S."/>
            <person name="Lu M."/>
            <person name="Detter J.C."/>
            <person name="Han C."/>
            <person name="Tapia R."/>
            <person name="Land M."/>
            <person name="Hauser L."/>
            <person name="Kyrpides N."/>
            <person name="Ivanova N."/>
            <person name="Mikhailova N."/>
            <person name="Pagani I."/>
            <person name="Stams A.J.M."/>
            <person name="Plugge C.M."/>
            <person name="Muyzer G."/>
            <person name="Kuever J."/>
            <person name="Parshina S.N."/>
            <person name="Ivanova A.E."/>
            <person name="Nazina T.N."/>
            <person name="Brambilla E."/>
            <person name="Spring S."/>
            <person name="Klenk H.-P."/>
            <person name="Woyke T."/>
        </authorList>
    </citation>
    <scope>NUCLEOTIDE SEQUENCE [LARGE SCALE GENOMIC DNA]</scope>
    <source>
        <strain evidence="4">ATCC 23193 / DSM 2154 / NCIB 8452 / DL</strain>
    </source>
</reference>
<sequence>MVTGAGGFIGRHLLKRLTGETVEIGALVRNKDPLSFMPTHKVSLLCGDLLDEVRLRKIIKEFSPDQVFHLAGVRPRGKTRKIVQQAYQGNLTATMNLLGCLQESSCRAIVLLGSTEEYGLGPGPFREDQPPCPVSAYGASKAAANQWALLNHRYFNDPISVVRPTLVYGPGQRNHLFLGQLMESLAQGQPFAMTAGEQKRDFLFVDDLVETLCLVAEKPETRGRVLNIGSGRSISIREVAEKVGCLMGRQSLLKIGALDYSPEDPFDYRVDISLAHRLLKWKPRTTLEEGLQKTIQWYQDNFKNM</sequence>
<dbReference type="InterPro" id="IPR036291">
    <property type="entry name" value="NAD(P)-bd_dom_sf"/>
</dbReference>
<evidence type="ECO:0000259" key="2">
    <source>
        <dbReference type="Pfam" id="PF01370"/>
    </source>
</evidence>
<dbReference type="InterPro" id="IPR001509">
    <property type="entry name" value="Epimerase_deHydtase"/>
</dbReference>
<dbReference type="STRING" id="696281.Desru_1969"/>
<evidence type="ECO:0000313" key="4">
    <source>
        <dbReference type="Proteomes" id="UP000009234"/>
    </source>
</evidence>
<dbReference type="Pfam" id="PF01370">
    <property type="entry name" value="Epimerase"/>
    <property type="match status" value="1"/>
</dbReference>
<accession>F6DUT7</accession>
<gene>
    <name evidence="3" type="ordered locus">Desru_1969</name>
</gene>
<dbReference type="SUPFAM" id="SSF51735">
    <property type="entry name" value="NAD(P)-binding Rossmann-fold domains"/>
    <property type="match status" value="1"/>
</dbReference>
<protein>
    <submittedName>
        <fullName evidence="3">NAD-dependent epimerase/dehydratase</fullName>
    </submittedName>
</protein>
<dbReference type="HOGENOM" id="CLU_007383_1_7_9"/>
<comment type="similarity">
    <text evidence="1">Belongs to the NAD(P)-dependent epimerase/dehydratase family.</text>
</comment>
<keyword evidence="4" id="KW-1185">Reference proteome</keyword>
<name>F6DUT7_DESRL</name>
<dbReference type="KEGG" id="dru:Desru_1969"/>
<evidence type="ECO:0000256" key="1">
    <source>
        <dbReference type="ARBA" id="ARBA00007637"/>
    </source>
</evidence>
<dbReference type="Gene3D" id="3.40.50.720">
    <property type="entry name" value="NAD(P)-binding Rossmann-like Domain"/>
    <property type="match status" value="1"/>
</dbReference>
<feature type="domain" description="NAD-dependent epimerase/dehydratase" evidence="2">
    <location>
        <begin position="1"/>
        <end position="229"/>
    </location>
</feature>
<dbReference type="RefSeq" id="WP_013841987.1">
    <property type="nucleotide sequence ID" value="NC_015589.1"/>
</dbReference>
<proteinExistence type="inferred from homology"/>
<dbReference type="AlphaFoldDB" id="F6DUT7"/>
<dbReference type="PANTHER" id="PTHR43000">
    <property type="entry name" value="DTDP-D-GLUCOSE 4,6-DEHYDRATASE-RELATED"/>
    <property type="match status" value="1"/>
</dbReference>
<evidence type="ECO:0000313" key="3">
    <source>
        <dbReference type="EMBL" id="AEG60225.1"/>
    </source>
</evidence>